<reference evidence="2 3" key="1">
    <citation type="journal article" date="2018" name="Vet. Microbiol.">
        <title>Characterisation of Staphylococcus felis isolated from cats using whole genome sequencing.</title>
        <authorList>
            <person name="Worthing K."/>
            <person name="Pang S."/>
            <person name="Trott D.J."/>
            <person name="Abraham S."/>
            <person name="Coombs G.W."/>
            <person name="Jordan D."/>
            <person name="McIntyre L."/>
            <person name="Davies M.R."/>
            <person name="Norris J."/>
        </authorList>
    </citation>
    <scope>NUCLEOTIDE SEQUENCE [LARGE SCALE GENOMIC DNA]</scope>
    <source>
        <strain evidence="2 3">F9</strain>
    </source>
</reference>
<keyword evidence="1" id="KW-0812">Transmembrane</keyword>
<proteinExistence type="predicted"/>
<protein>
    <submittedName>
        <fullName evidence="2">Uncharacterized protein</fullName>
    </submittedName>
</protein>
<comment type="caution">
    <text evidence="2">The sequence shown here is derived from an EMBL/GenBank/DDBJ whole genome shotgun (WGS) entry which is preliminary data.</text>
</comment>
<dbReference type="AlphaFoldDB" id="A0A3E0IPU1"/>
<feature type="transmembrane region" description="Helical" evidence="1">
    <location>
        <begin position="27"/>
        <end position="46"/>
    </location>
</feature>
<dbReference type="Proteomes" id="UP000256562">
    <property type="component" value="Unassembled WGS sequence"/>
</dbReference>
<evidence type="ECO:0000313" key="3">
    <source>
        <dbReference type="Proteomes" id="UP000256562"/>
    </source>
</evidence>
<keyword evidence="1" id="KW-1133">Transmembrane helix</keyword>
<gene>
    <name evidence="2" type="ORF">DOS83_06090</name>
</gene>
<name>A0A3E0IPU1_9STAP</name>
<keyword evidence="1" id="KW-0472">Membrane</keyword>
<accession>A0A3E0IPU1</accession>
<organism evidence="2 3">
    <name type="scientific">Staphylococcus felis</name>
    <dbReference type="NCBI Taxonomy" id="46127"/>
    <lineage>
        <taxon>Bacteria</taxon>
        <taxon>Bacillati</taxon>
        <taxon>Bacillota</taxon>
        <taxon>Bacilli</taxon>
        <taxon>Bacillales</taxon>
        <taxon>Staphylococcaceae</taxon>
        <taxon>Staphylococcus</taxon>
    </lineage>
</organism>
<dbReference type="EMBL" id="QKXQ01000286">
    <property type="protein sequence ID" value="REH95731.1"/>
    <property type="molecule type" value="Genomic_DNA"/>
</dbReference>
<sequence>MNVETAVRPIRAKQYEKHRGDSIMNHLYAIILGFMSSLSLFIIKLLKLIVPFHCFDFLCKKDKPFSIQNRLVFKGGTMS</sequence>
<evidence type="ECO:0000256" key="1">
    <source>
        <dbReference type="SAM" id="Phobius"/>
    </source>
</evidence>
<evidence type="ECO:0000313" key="2">
    <source>
        <dbReference type="EMBL" id="REH95731.1"/>
    </source>
</evidence>